<evidence type="ECO:0000313" key="7">
    <source>
        <dbReference type="EMBL" id="CAD9313697.1"/>
    </source>
</evidence>
<dbReference type="EMBL" id="HBGN01000199">
    <property type="protein sequence ID" value="CAD9313697.1"/>
    <property type="molecule type" value="Transcribed_RNA"/>
</dbReference>
<protein>
    <recommendedName>
        <fullName evidence="6">HSF-type DNA-binding domain-containing protein</fullName>
    </recommendedName>
</protein>
<comment type="subcellular location">
    <subcellularLocation>
        <location evidence="1">Nucleus</location>
    </subcellularLocation>
</comment>
<feature type="coiled-coil region" evidence="5">
    <location>
        <begin position="144"/>
        <end position="171"/>
    </location>
</feature>
<dbReference type="PANTHER" id="PTHR10015:SF206">
    <property type="entry name" value="HSF-TYPE DNA-BINDING DOMAIN-CONTAINING PROTEIN"/>
    <property type="match status" value="1"/>
</dbReference>
<keyword evidence="2" id="KW-0238">DNA-binding</keyword>
<dbReference type="GO" id="GO:0005634">
    <property type="term" value="C:nucleus"/>
    <property type="evidence" value="ECO:0007669"/>
    <property type="project" value="UniProtKB-SubCell"/>
</dbReference>
<dbReference type="SMART" id="SM00415">
    <property type="entry name" value="HSF"/>
    <property type="match status" value="1"/>
</dbReference>
<evidence type="ECO:0000256" key="1">
    <source>
        <dbReference type="ARBA" id="ARBA00004123"/>
    </source>
</evidence>
<dbReference type="Pfam" id="PF00447">
    <property type="entry name" value="HSF_DNA-bind"/>
    <property type="match status" value="1"/>
</dbReference>
<dbReference type="InterPro" id="IPR036388">
    <property type="entry name" value="WH-like_DNA-bd_sf"/>
</dbReference>
<comment type="similarity">
    <text evidence="4">Belongs to the HSF family.</text>
</comment>
<organism evidence="7">
    <name type="scientific">Ditylum brightwellii</name>
    <dbReference type="NCBI Taxonomy" id="49249"/>
    <lineage>
        <taxon>Eukaryota</taxon>
        <taxon>Sar</taxon>
        <taxon>Stramenopiles</taxon>
        <taxon>Ochrophyta</taxon>
        <taxon>Bacillariophyta</taxon>
        <taxon>Mediophyceae</taxon>
        <taxon>Lithodesmiophycidae</taxon>
        <taxon>Lithodesmiales</taxon>
        <taxon>Lithodesmiaceae</taxon>
        <taxon>Ditylum</taxon>
    </lineage>
</organism>
<reference evidence="7" key="1">
    <citation type="submission" date="2021-01" db="EMBL/GenBank/DDBJ databases">
        <authorList>
            <person name="Corre E."/>
            <person name="Pelletier E."/>
            <person name="Niang G."/>
            <person name="Scheremetjew M."/>
            <person name="Finn R."/>
            <person name="Kale V."/>
            <person name="Holt S."/>
            <person name="Cochrane G."/>
            <person name="Meng A."/>
            <person name="Brown T."/>
            <person name="Cohen L."/>
        </authorList>
    </citation>
    <scope>NUCLEOTIDE SEQUENCE</scope>
    <source>
        <strain evidence="7">Pop2</strain>
    </source>
</reference>
<dbReference type="GO" id="GO:0003700">
    <property type="term" value="F:DNA-binding transcription factor activity"/>
    <property type="evidence" value="ECO:0007669"/>
    <property type="project" value="InterPro"/>
</dbReference>
<evidence type="ECO:0000259" key="6">
    <source>
        <dbReference type="SMART" id="SM00415"/>
    </source>
</evidence>
<name>A0A7S1VWQ6_9STRA</name>
<feature type="domain" description="HSF-type DNA-binding" evidence="6">
    <location>
        <begin position="22"/>
        <end position="123"/>
    </location>
</feature>
<sequence>MLHRKQETLSHLYNIEMQTSNTKKKFPFRAYDMVNSCDEKDPLIASWSKDGRYFIVKDKGTFEKKYLIEIKYASFVKQLNNYGFSNITSIIQTSGQGQREGEYFCHDNFRKSREDLLRNIVRKKTKDKNEELIHLSTGDGLVKRHEQDEDNERLREENKVLKEEVKLLTRHILLSRQINRPIPSEIADLRFLNNIVHRYIAYGDWSTHTADSSLKFYYPHYG</sequence>
<evidence type="ECO:0000256" key="2">
    <source>
        <dbReference type="ARBA" id="ARBA00023125"/>
    </source>
</evidence>
<evidence type="ECO:0000256" key="3">
    <source>
        <dbReference type="ARBA" id="ARBA00023242"/>
    </source>
</evidence>
<keyword evidence="5" id="KW-0175">Coiled coil</keyword>
<dbReference type="InterPro" id="IPR036390">
    <property type="entry name" value="WH_DNA-bd_sf"/>
</dbReference>
<dbReference type="GO" id="GO:0043565">
    <property type="term" value="F:sequence-specific DNA binding"/>
    <property type="evidence" value="ECO:0007669"/>
    <property type="project" value="InterPro"/>
</dbReference>
<dbReference type="PANTHER" id="PTHR10015">
    <property type="entry name" value="HEAT SHOCK TRANSCRIPTION FACTOR"/>
    <property type="match status" value="1"/>
</dbReference>
<keyword evidence="3" id="KW-0539">Nucleus</keyword>
<dbReference type="SUPFAM" id="SSF46785">
    <property type="entry name" value="Winged helix' DNA-binding domain"/>
    <property type="match status" value="1"/>
</dbReference>
<evidence type="ECO:0000256" key="5">
    <source>
        <dbReference type="SAM" id="Coils"/>
    </source>
</evidence>
<dbReference type="Gene3D" id="1.10.10.10">
    <property type="entry name" value="Winged helix-like DNA-binding domain superfamily/Winged helix DNA-binding domain"/>
    <property type="match status" value="1"/>
</dbReference>
<gene>
    <name evidence="7" type="ORF">DBRI1063_LOCUS103</name>
</gene>
<dbReference type="InterPro" id="IPR000232">
    <property type="entry name" value="HSF_DNA-bd"/>
</dbReference>
<evidence type="ECO:0000256" key="4">
    <source>
        <dbReference type="RuleBase" id="RU004020"/>
    </source>
</evidence>
<dbReference type="AlphaFoldDB" id="A0A7S1VWQ6"/>
<proteinExistence type="inferred from homology"/>
<accession>A0A7S1VWQ6</accession>